<gene>
    <name evidence="3" type="ORF">KL933_005385</name>
    <name evidence="4" type="ORF">KL946_005384</name>
</gene>
<dbReference type="Gene3D" id="2.60.40.150">
    <property type="entry name" value="C2 domain"/>
    <property type="match status" value="1"/>
</dbReference>
<dbReference type="PANTHER" id="PTHR47052:SF3">
    <property type="entry name" value="INGRESSION PROTEIN 1"/>
    <property type="match status" value="1"/>
</dbReference>
<feature type="region of interest" description="Disordered" evidence="1">
    <location>
        <begin position="315"/>
        <end position="335"/>
    </location>
</feature>
<accession>A0AAN6HXT9</accession>
<organism evidence="3 6">
    <name type="scientific">Ogataea haglerorum</name>
    <dbReference type="NCBI Taxonomy" id="1937702"/>
    <lineage>
        <taxon>Eukaryota</taxon>
        <taxon>Fungi</taxon>
        <taxon>Dikarya</taxon>
        <taxon>Ascomycota</taxon>
        <taxon>Saccharomycotina</taxon>
        <taxon>Pichiomycetes</taxon>
        <taxon>Pichiales</taxon>
        <taxon>Pichiaceae</taxon>
        <taxon>Ogataea</taxon>
    </lineage>
</organism>
<feature type="region of interest" description="Disordered" evidence="1">
    <location>
        <begin position="265"/>
        <end position="294"/>
    </location>
</feature>
<reference evidence="3 5" key="1">
    <citation type="journal article" date="2021" name="G3 (Bethesda)">
        <title>Genomic diversity, chromosomal rearrangements, and interspecies hybridization in the ogataea polymorpha species complex.</title>
        <authorList>
            <person name="Hanson S.J."/>
            <person name="Cinneide E.O."/>
            <person name="Salzberg L.I."/>
            <person name="Wolfe K.H."/>
            <person name="McGowan J."/>
            <person name="Fitzpatrick D.A."/>
            <person name="Matlin K."/>
        </authorList>
    </citation>
    <scope>NUCLEOTIDE SEQUENCE</scope>
    <source>
        <strain evidence="4">81-436-3</strain>
        <strain evidence="3">83-405-1</strain>
    </source>
</reference>
<dbReference type="Proteomes" id="UP000738402">
    <property type="component" value="Unassembled WGS sequence"/>
</dbReference>
<keyword evidence="5" id="KW-1185">Reference proteome</keyword>
<dbReference type="Proteomes" id="UP000697297">
    <property type="component" value="Unassembled WGS sequence"/>
</dbReference>
<dbReference type="PANTHER" id="PTHR47052">
    <property type="entry name" value="CONSERVED SERINE PROLINE-RICH PROTEIN (AFU_ORTHOLOGUE AFUA_2G01790)"/>
    <property type="match status" value="1"/>
</dbReference>
<feature type="compositionally biased region" description="Polar residues" evidence="1">
    <location>
        <begin position="383"/>
        <end position="397"/>
    </location>
</feature>
<evidence type="ECO:0000256" key="1">
    <source>
        <dbReference type="SAM" id="MobiDB-lite"/>
    </source>
</evidence>
<dbReference type="PROSITE" id="PS50004">
    <property type="entry name" value="C2"/>
    <property type="match status" value="1"/>
</dbReference>
<feature type="region of interest" description="Disordered" evidence="1">
    <location>
        <begin position="348"/>
        <end position="400"/>
    </location>
</feature>
<dbReference type="Pfam" id="PF00168">
    <property type="entry name" value="C2"/>
    <property type="match status" value="1"/>
</dbReference>
<evidence type="ECO:0000313" key="5">
    <source>
        <dbReference type="Proteomes" id="UP000697297"/>
    </source>
</evidence>
<feature type="compositionally biased region" description="Polar residues" evidence="1">
    <location>
        <begin position="319"/>
        <end position="330"/>
    </location>
</feature>
<evidence type="ECO:0000313" key="4">
    <source>
        <dbReference type="EMBL" id="KAG7761607.1"/>
    </source>
</evidence>
<sequence>MNDSFRSSKANSVRLYQPNNQLVIIVSKAQDLPNRKKLDKQSPYCVARIQDQVQKTKIIHRGGQNPHFDDELWFSLDNVEETTVKFIVYHQLKKDSELVCKADIDFTPALRRSSKEGYDNWFSLSYNGRPAGRIYLEMTYYSSSKEVPAHVEPLSQLRVFSSALSHPLPSAQPTRSRKPSDCNGMKGKELANSVEDQEVKRAGKILCKSQSFETEQSTLQRLVNNAWRLSSAFNKPVTRASVMELDLTARQPGAHLLAHKLFEDSSDEDDEVESRNYRGRAKENQVEAFSNPSNIESLQVSKTFSSNLAFGWNKRENSGRNNIEPSSNSKHIFPLSDSKKVAVREVASEMDQESIAPEPPSHRVPLTQLNRPPSPAGSKRASHNQSNEYSGSDCSSSLEKDYNKCKSNLSYSQIRKLQSKR</sequence>
<evidence type="ECO:0000313" key="6">
    <source>
        <dbReference type="Proteomes" id="UP000738402"/>
    </source>
</evidence>
<dbReference type="EMBL" id="JAHLUN010000027">
    <property type="protein sequence ID" value="KAG7761607.1"/>
    <property type="molecule type" value="Genomic_DNA"/>
</dbReference>
<comment type="caution">
    <text evidence="3">The sequence shown here is derived from an EMBL/GenBank/DDBJ whole genome shotgun (WGS) entry which is preliminary data.</text>
</comment>
<dbReference type="AlphaFoldDB" id="A0AAN6HXT9"/>
<dbReference type="InterPro" id="IPR035892">
    <property type="entry name" value="C2_domain_sf"/>
</dbReference>
<feature type="domain" description="C2" evidence="2">
    <location>
        <begin position="1"/>
        <end position="122"/>
    </location>
</feature>
<feature type="region of interest" description="Disordered" evidence="1">
    <location>
        <begin position="167"/>
        <end position="191"/>
    </location>
</feature>
<dbReference type="SUPFAM" id="SSF49562">
    <property type="entry name" value="C2 domain (Calcium/lipid-binding domain, CaLB)"/>
    <property type="match status" value="1"/>
</dbReference>
<dbReference type="InterPro" id="IPR052981">
    <property type="entry name" value="Ingression_C2_domain"/>
</dbReference>
<dbReference type="EMBL" id="JAHLUH010000026">
    <property type="protein sequence ID" value="KAG7723756.1"/>
    <property type="molecule type" value="Genomic_DNA"/>
</dbReference>
<protein>
    <recommendedName>
        <fullName evidence="2">C2 domain-containing protein</fullName>
    </recommendedName>
</protein>
<dbReference type="InterPro" id="IPR000008">
    <property type="entry name" value="C2_dom"/>
</dbReference>
<evidence type="ECO:0000259" key="2">
    <source>
        <dbReference type="PROSITE" id="PS50004"/>
    </source>
</evidence>
<feature type="compositionally biased region" description="Basic and acidic residues" evidence="1">
    <location>
        <begin position="273"/>
        <end position="285"/>
    </location>
</feature>
<proteinExistence type="predicted"/>
<name>A0AAN6HXT9_9ASCO</name>
<evidence type="ECO:0000313" key="3">
    <source>
        <dbReference type="EMBL" id="KAG7723756.1"/>
    </source>
</evidence>
<dbReference type="SMART" id="SM00239">
    <property type="entry name" value="C2"/>
    <property type="match status" value="1"/>
</dbReference>